<organism evidence="1 2">
    <name type="scientific">Melastoma candidum</name>
    <dbReference type="NCBI Taxonomy" id="119954"/>
    <lineage>
        <taxon>Eukaryota</taxon>
        <taxon>Viridiplantae</taxon>
        <taxon>Streptophyta</taxon>
        <taxon>Embryophyta</taxon>
        <taxon>Tracheophyta</taxon>
        <taxon>Spermatophyta</taxon>
        <taxon>Magnoliopsida</taxon>
        <taxon>eudicotyledons</taxon>
        <taxon>Gunneridae</taxon>
        <taxon>Pentapetalae</taxon>
        <taxon>rosids</taxon>
        <taxon>malvids</taxon>
        <taxon>Myrtales</taxon>
        <taxon>Melastomataceae</taxon>
        <taxon>Melastomatoideae</taxon>
        <taxon>Melastomateae</taxon>
        <taxon>Melastoma</taxon>
    </lineage>
</organism>
<accession>A0ACB9S8J3</accession>
<protein>
    <submittedName>
        <fullName evidence="1">Uncharacterized protein</fullName>
    </submittedName>
</protein>
<keyword evidence="2" id="KW-1185">Reference proteome</keyword>
<sequence>MKTAQSRQKSYAYRRRRPLEFDVGDEVFLKLSPIKSMFRMGKTHKLSPRYIGPYQITEHKGKVAYRVAIHPELSHCHDVFHVSMLRKHESDPEERMETTTVSINEDMSVTVESVQIIEQKERVTRGRKTPLVRVL</sequence>
<comment type="caution">
    <text evidence="1">The sequence shown here is derived from an EMBL/GenBank/DDBJ whole genome shotgun (WGS) entry which is preliminary data.</text>
</comment>
<dbReference type="Proteomes" id="UP001057402">
    <property type="component" value="Chromosome 1"/>
</dbReference>
<proteinExistence type="predicted"/>
<name>A0ACB9S8J3_9MYRT</name>
<evidence type="ECO:0000313" key="2">
    <source>
        <dbReference type="Proteomes" id="UP001057402"/>
    </source>
</evidence>
<gene>
    <name evidence="1" type="ORF">MLD38_000088</name>
</gene>
<reference evidence="2" key="1">
    <citation type="journal article" date="2023" name="Front. Plant Sci.">
        <title>Chromosomal-level genome assembly of Melastoma candidum provides insights into trichome evolution.</title>
        <authorList>
            <person name="Zhong Y."/>
            <person name="Wu W."/>
            <person name="Sun C."/>
            <person name="Zou P."/>
            <person name="Liu Y."/>
            <person name="Dai S."/>
            <person name="Zhou R."/>
        </authorList>
    </citation>
    <scope>NUCLEOTIDE SEQUENCE [LARGE SCALE GENOMIC DNA]</scope>
</reference>
<evidence type="ECO:0000313" key="1">
    <source>
        <dbReference type="EMBL" id="KAI4387675.1"/>
    </source>
</evidence>
<dbReference type="EMBL" id="CM042880">
    <property type="protein sequence ID" value="KAI4387675.1"/>
    <property type="molecule type" value="Genomic_DNA"/>
</dbReference>